<comment type="caution">
    <text evidence="1">The sequence shown here is derived from an EMBL/GenBank/DDBJ whole genome shotgun (WGS) entry which is preliminary data.</text>
</comment>
<dbReference type="GeneID" id="90039607"/>
<dbReference type="Proteomes" id="UP001498771">
    <property type="component" value="Unassembled WGS sequence"/>
</dbReference>
<evidence type="ECO:0000313" key="2">
    <source>
        <dbReference type="Proteomes" id="UP001498771"/>
    </source>
</evidence>
<sequence length="231" mass="25885">MVFGQRGARPSSASHTAAAFYMHRRCRHLPTYAQPRLESAFAGYPTTERGYGRSQPSTCFAAHDDDDLIPEVIQSPVFNVDLSRIRLNDALIFHGLDFVYDNFASRIDKRQHKDQLGTGPSYGFLFLTAYDRALFIKIFNRWSRLRYNSGQLHPFCSIYIHPGTNQKSPILRLLISALSMITLPLEVDGAHAAQVCRPIVARRITICVFRADDDAAISSGLLQKPCNIPAG</sequence>
<reference evidence="1 2" key="1">
    <citation type="submission" date="2024-03" db="EMBL/GenBank/DDBJ databases">
        <title>Genome-scale model development and genomic sequencing of the oleaginous clade Lipomyces.</title>
        <authorList>
            <consortium name="Lawrence Berkeley National Laboratory"/>
            <person name="Czajka J.J."/>
            <person name="Han Y."/>
            <person name="Kim J."/>
            <person name="Mondo S.J."/>
            <person name="Hofstad B.A."/>
            <person name="Robles A."/>
            <person name="Haridas S."/>
            <person name="Riley R."/>
            <person name="LaButti K."/>
            <person name="Pangilinan J."/>
            <person name="Andreopoulos W."/>
            <person name="Lipzen A."/>
            <person name="Yan J."/>
            <person name="Wang M."/>
            <person name="Ng V."/>
            <person name="Grigoriev I.V."/>
            <person name="Spatafora J.W."/>
            <person name="Magnuson J.K."/>
            <person name="Baker S.E."/>
            <person name="Pomraning K.R."/>
        </authorList>
    </citation>
    <scope>NUCLEOTIDE SEQUENCE [LARGE SCALE GENOMIC DNA]</scope>
    <source>
        <strain evidence="1 2">Phaff 52-87</strain>
    </source>
</reference>
<keyword evidence="2" id="KW-1185">Reference proteome</keyword>
<gene>
    <name evidence="1" type="ORF">BZA70DRAFT_289190</name>
</gene>
<name>A0ABR1F828_9ASCO</name>
<proteinExistence type="predicted"/>
<accession>A0ABR1F828</accession>
<organism evidence="1 2">
    <name type="scientific">Myxozyma melibiosi</name>
    <dbReference type="NCBI Taxonomy" id="54550"/>
    <lineage>
        <taxon>Eukaryota</taxon>
        <taxon>Fungi</taxon>
        <taxon>Dikarya</taxon>
        <taxon>Ascomycota</taxon>
        <taxon>Saccharomycotina</taxon>
        <taxon>Lipomycetes</taxon>
        <taxon>Lipomycetales</taxon>
        <taxon>Lipomycetaceae</taxon>
        <taxon>Myxozyma</taxon>
    </lineage>
</organism>
<evidence type="ECO:0000313" key="1">
    <source>
        <dbReference type="EMBL" id="KAK7206015.1"/>
    </source>
</evidence>
<protein>
    <submittedName>
        <fullName evidence="1">Uncharacterized protein</fullName>
    </submittedName>
</protein>
<dbReference type="EMBL" id="JBBJBU010000004">
    <property type="protein sequence ID" value="KAK7206015.1"/>
    <property type="molecule type" value="Genomic_DNA"/>
</dbReference>
<dbReference type="RefSeq" id="XP_064769048.1">
    <property type="nucleotide sequence ID" value="XM_064914095.1"/>
</dbReference>